<name>A0A3D8P645_9THEO</name>
<dbReference type="EMBL" id="QSLN01000001">
    <property type="protein sequence ID" value="RDV84796.1"/>
    <property type="molecule type" value="Genomic_DNA"/>
</dbReference>
<sequence>MEKARLSILVARIKSQVETIEKLFAKVEERKEPKSSAEWESLAFRLYNLYCGFEDLFKKNEGARGGCNPPQFIEGIHGPPRGIMA</sequence>
<gene>
    <name evidence="1" type="ORF">DXX99_01775</name>
</gene>
<proteinExistence type="predicted"/>
<evidence type="ECO:0000313" key="1">
    <source>
        <dbReference type="EMBL" id="RDV84796.1"/>
    </source>
</evidence>
<accession>A0A3D8P645</accession>
<organism evidence="1 2">
    <name type="scientific">Ammonifex thiophilus</name>
    <dbReference type="NCBI Taxonomy" id="444093"/>
    <lineage>
        <taxon>Bacteria</taxon>
        <taxon>Bacillati</taxon>
        <taxon>Bacillota</taxon>
        <taxon>Clostridia</taxon>
        <taxon>Thermoanaerobacterales</taxon>
        <taxon>Thermoanaerobacteraceae</taxon>
        <taxon>Ammonifex</taxon>
    </lineage>
</organism>
<evidence type="ECO:0000313" key="2">
    <source>
        <dbReference type="Proteomes" id="UP000256329"/>
    </source>
</evidence>
<protein>
    <submittedName>
        <fullName evidence="1">Uncharacterized protein</fullName>
    </submittedName>
</protein>
<reference evidence="1 2" key="1">
    <citation type="submission" date="2018-08" db="EMBL/GenBank/DDBJ databases">
        <title>Form III RuBisCO-mediated autotrophy in Thermodesulfobium bacteria.</title>
        <authorList>
            <person name="Toshchakov S.V."/>
            <person name="Kublanov I.V."/>
            <person name="Frolov E."/>
            <person name="Bonch-Osmolovskaya E.A."/>
            <person name="Tourova T.P."/>
            <person name="Chernych N.A."/>
            <person name="Lebedinsky A.V."/>
        </authorList>
    </citation>
    <scope>NUCLEOTIDE SEQUENCE [LARGE SCALE GENOMIC DNA]</scope>
    <source>
        <strain evidence="1 2">SR</strain>
    </source>
</reference>
<dbReference type="RefSeq" id="WP_115791790.1">
    <property type="nucleotide sequence ID" value="NZ_QSLN01000001.1"/>
</dbReference>
<comment type="caution">
    <text evidence="1">The sequence shown here is derived from an EMBL/GenBank/DDBJ whole genome shotgun (WGS) entry which is preliminary data.</text>
</comment>
<keyword evidence="2" id="KW-1185">Reference proteome</keyword>
<dbReference type="Proteomes" id="UP000256329">
    <property type="component" value="Unassembled WGS sequence"/>
</dbReference>
<dbReference type="AlphaFoldDB" id="A0A3D8P645"/>